<reference evidence="9 10" key="1">
    <citation type="submission" date="2019-04" db="EMBL/GenBank/DDBJ databases">
        <authorList>
            <person name="Liu Q."/>
            <person name="Xin Y.-H."/>
        </authorList>
    </citation>
    <scope>NUCLEOTIDE SEQUENCE [LARGE SCALE GENOMIC DNA]</scope>
    <source>
        <strain evidence="9 10">AM23</strain>
    </source>
</reference>
<evidence type="ECO:0000313" key="9">
    <source>
        <dbReference type="EMBL" id="THJ64898.1"/>
    </source>
</evidence>
<evidence type="ECO:0000313" key="10">
    <source>
        <dbReference type="Proteomes" id="UP000305233"/>
    </source>
</evidence>
<dbReference type="Proteomes" id="UP000305233">
    <property type="component" value="Unassembled WGS sequence"/>
</dbReference>
<dbReference type="EMBL" id="SSWH01000015">
    <property type="protein sequence ID" value="THJ64898.1"/>
    <property type="molecule type" value="Genomic_DNA"/>
</dbReference>
<dbReference type="PANTHER" id="PTHR33602:SF1">
    <property type="entry name" value="REGULATORY PROTEIN RECX FAMILY PROTEIN"/>
    <property type="match status" value="1"/>
</dbReference>
<gene>
    <name evidence="5" type="primary">recX</name>
    <name evidence="9" type="ORF">E8P82_13525</name>
</gene>
<dbReference type="InterPro" id="IPR053926">
    <property type="entry name" value="RecX_HTH_1st"/>
</dbReference>
<evidence type="ECO:0000256" key="3">
    <source>
        <dbReference type="ARBA" id="ARBA00018111"/>
    </source>
</evidence>
<evidence type="ECO:0000256" key="4">
    <source>
        <dbReference type="ARBA" id="ARBA00022490"/>
    </source>
</evidence>
<feature type="compositionally biased region" description="Basic and acidic residues" evidence="6">
    <location>
        <begin position="68"/>
        <end position="77"/>
    </location>
</feature>
<organism evidence="9 10">
    <name type="scientific">Arthrobacter echini</name>
    <dbReference type="NCBI Taxonomy" id="1529066"/>
    <lineage>
        <taxon>Bacteria</taxon>
        <taxon>Bacillati</taxon>
        <taxon>Actinomycetota</taxon>
        <taxon>Actinomycetes</taxon>
        <taxon>Micrococcales</taxon>
        <taxon>Micrococcaceae</taxon>
        <taxon>Arthrobacter</taxon>
    </lineage>
</organism>
<feature type="domain" description="RecX first three-helical" evidence="8">
    <location>
        <begin position="82"/>
        <end position="118"/>
    </location>
</feature>
<comment type="similarity">
    <text evidence="2 5">Belongs to the RecX family.</text>
</comment>
<comment type="caution">
    <text evidence="9">The sequence shown here is derived from an EMBL/GenBank/DDBJ whole genome shotgun (WGS) entry which is preliminary data.</text>
</comment>
<dbReference type="Gene3D" id="1.10.10.10">
    <property type="entry name" value="Winged helix-like DNA-binding domain superfamily/Winged helix DNA-binding domain"/>
    <property type="match status" value="1"/>
</dbReference>
<keyword evidence="10" id="KW-1185">Reference proteome</keyword>
<name>A0A4S5E0Q2_9MICC</name>
<evidence type="ECO:0000256" key="6">
    <source>
        <dbReference type="SAM" id="MobiDB-lite"/>
    </source>
</evidence>
<comment type="subcellular location">
    <subcellularLocation>
        <location evidence="1 5">Cytoplasm</location>
    </subcellularLocation>
</comment>
<dbReference type="OrthoDB" id="5244465at2"/>
<dbReference type="InterPro" id="IPR036388">
    <property type="entry name" value="WH-like_DNA-bd_sf"/>
</dbReference>
<keyword evidence="4 5" id="KW-0963">Cytoplasm</keyword>
<dbReference type="PANTHER" id="PTHR33602">
    <property type="entry name" value="REGULATORY PROTEIN RECX FAMILY PROTEIN"/>
    <property type="match status" value="1"/>
</dbReference>
<feature type="compositionally biased region" description="Low complexity" evidence="6">
    <location>
        <begin position="25"/>
        <end position="43"/>
    </location>
</feature>
<evidence type="ECO:0000259" key="7">
    <source>
        <dbReference type="Pfam" id="PF02631"/>
    </source>
</evidence>
<feature type="domain" description="RecX second three-helical" evidence="7">
    <location>
        <begin position="126"/>
        <end position="167"/>
    </location>
</feature>
<feature type="region of interest" description="Disordered" evidence="6">
    <location>
        <begin position="1"/>
        <end position="77"/>
    </location>
</feature>
<dbReference type="GO" id="GO:0006282">
    <property type="term" value="P:regulation of DNA repair"/>
    <property type="evidence" value="ECO:0007669"/>
    <property type="project" value="UniProtKB-UniRule"/>
</dbReference>
<dbReference type="HAMAP" id="MF_01114">
    <property type="entry name" value="RecX"/>
    <property type="match status" value="1"/>
</dbReference>
<dbReference type="InterPro" id="IPR003783">
    <property type="entry name" value="Regulatory_RecX"/>
</dbReference>
<dbReference type="Pfam" id="PF02631">
    <property type="entry name" value="RecX_HTH2"/>
    <property type="match status" value="1"/>
</dbReference>
<comment type="function">
    <text evidence="5">Modulates RecA activity.</text>
</comment>
<dbReference type="AlphaFoldDB" id="A0A4S5E0Q2"/>
<protein>
    <recommendedName>
        <fullName evidence="3 5">Regulatory protein RecX</fullName>
    </recommendedName>
</protein>
<evidence type="ECO:0000259" key="8">
    <source>
        <dbReference type="Pfam" id="PF21982"/>
    </source>
</evidence>
<evidence type="ECO:0000256" key="2">
    <source>
        <dbReference type="ARBA" id="ARBA00009695"/>
    </source>
</evidence>
<dbReference type="Pfam" id="PF21982">
    <property type="entry name" value="RecX_HTH1"/>
    <property type="match status" value="1"/>
</dbReference>
<accession>A0A4S5E0Q2</accession>
<evidence type="ECO:0000256" key="1">
    <source>
        <dbReference type="ARBA" id="ARBA00004496"/>
    </source>
</evidence>
<proteinExistence type="inferred from homology"/>
<evidence type="ECO:0000256" key="5">
    <source>
        <dbReference type="HAMAP-Rule" id="MF_01114"/>
    </source>
</evidence>
<dbReference type="GO" id="GO:0005737">
    <property type="term" value="C:cytoplasm"/>
    <property type="evidence" value="ECO:0007669"/>
    <property type="project" value="UniProtKB-SubCell"/>
</dbReference>
<sequence length="235" mass="25864">MSWSRRSGPSWASVCNRTRTRRLLRSGSSAASSTVPPAAGPGSRSTRRPARARVPGGGAAGTDGQDEGTPRTSEEWAERGRSILLRQLALGPRSRHQLELKLSEREIPADTASALLDRFEEVQLIDDAEYARMWVRSRTALKSLSRSALRRELSEKGIEPDLAEDALLQVTDDDENERAHDVVRRKLRPGADLSDRAVRDRETRRLVGVLARKGYGPGTAFSIVRNVLAETEAGD</sequence>
<dbReference type="InterPro" id="IPR053924">
    <property type="entry name" value="RecX_HTH_2nd"/>
</dbReference>